<keyword evidence="5" id="KW-1185">Reference proteome</keyword>
<accession>A0A392SDL9</accession>
<feature type="region of interest" description="Disordered" evidence="2">
    <location>
        <begin position="1"/>
        <end position="36"/>
    </location>
</feature>
<keyword evidence="1" id="KW-0479">Metal-binding</keyword>
<evidence type="ECO:0000259" key="3">
    <source>
        <dbReference type="PROSITE" id="PS50158"/>
    </source>
</evidence>
<feature type="non-terminal residue" evidence="4">
    <location>
        <position position="81"/>
    </location>
</feature>
<protein>
    <submittedName>
        <fullName evidence="4">Cellular nucleic acid-binding protein</fullName>
    </submittedName>
</protein>
<dbReference type="InterPro" id="IPR036875">
    <property type="entry name" value="Znf_CCHC_sf"/>
</dbReference>
<feature type="domain" description="CCHC-type" evidence="3">
    <location>
        <begin position="55"/>
        <end position="71"/>
    </location>
</feature>
<sequence>MNDKKGKGQDRGKPYDNRGNKGVESSSGRKKGDGSCYRCGEMRHKSYECPKKEDKCYRCGSLGHKADVCREKVVCFNCGEE</sequence>
<organism evidence="4 5">
    <name type="scientific">Trifolium medium</name>
    <dbReference type="NCBI Taxonomy" id="97028"/>
    <lineage>
        <taxon>Eukaryota</taxon>
        <taxon>Viridiplantae</taxon>
        <taxon>Streptophyta</taxon>
        <taxon>Embryophyta</taxon>
        <taxon>Tracheophyta</taxon>
        <taxon>Spermatophyta</taxon>
        <taxon>Magnoliopsida</taxon>
        <taxon>eudicotyledons</taxon>
        <taxon>Gunneridae</taxon>
        <taxon>Pentapetalae</taxon>
        <taxon>rosids</taxon>
        <taxon>fabids</taxon>
        <taxon>Fabales</taxon>
        <taxon>Fabaceae</taxon>
        <taxon>Papilionoideae</taxon>
        <taxon>50 kb inversion clade</taxon>
        <taxon>NPAAA clade</taxon>
        <taxon>Hologalegina</taxon>
        <taxon>IRL clade</taxon>
        <taxon>Trifolieae</taxon>
        <taxon>Trifolium</taxon>
    </lineage>
</organism>
<evidence type="ECO:0000313" key="5">
    <source>
        <dbReference type="Proteomes" id="UP000265520"/>
    </source>
</evidence>
<proteinExistence type="predicted"/>
<name>A0A392SDL9_9FABA</name>
<keyword evidence="1" id="KW-0862">Zinc</keyword>
<evidence type="ECO:0000313" key="4">
    <source>
        <dbReference type="EMBL" id="MCI46517.1"/>
    </source>
</evidence>
<dbReference type="SMART" id="SM00343">
    <property type="entry name" value="ZnF_C2HC"/>
    <property type="match status" value="2"/>
</dbReference>
<dbReference type="GO" id="GO:0003676">
    <property type="term" value="F:nucleic acid binding"/>
    <property type="evidence" value="ECO:0007669"/>
    <property type="project" value="InterPro"/>
</dbReference>
<dbReference type="InterPro" id="IPR001878">
    <property type="entry name" value="Znf_CCHC"/>
</dbReference>
<dbReference type="AlphaFoldDB" id="A0A392SDL9"/>
<dbReference type="Gene3D" id="4.10.60.10">
    <property type="entry name" value="Zinc finger, CCHC-type"/>
    <property type="match status" value="1"/>
</dbReference>
<dbReference type="Proteomes" id="UP000265520">
    <property type="component" value="Unassembled WGS sequence"/>
</dbReference>
<comment type="caution">
    <text evidence="4">The sequence shown here is derived from an EMBL/GenBank/DDBJ whole genome shotgun (WGS) entry which is preliminary data.</text>
</comment>
<dbReference type="Pfam" id="PF00098">
    <property type="entry name" value="zf-CCHC"/>
    <property type="match status" value="2"/>
</dbReference>
<dbReference type="EMBL" id="LXQA010358650">
    <property type="protein sequence ID" value="MCI46517.1"/>
    <property type="molecule type" value="Genomic_DNA"/>
</dbReference>
<feature type="domain" description="CCHC-type" evidence="3">
    <location>
        <begin position="36"/>
        <end position="51"/>
    </location>
</feature>
<reference evidence="4 5" key="1">
    <citation type="journal article" date="2018" name="Front. Plant Sci.">
        <title>Red Clover (Trifolium pratense) and Zigzag Clover (T. medium) - A Picture of Genomic Similarities and Differences.</title>
        <authorList>
            <person name="Dluhosova J."/>
            <person name="Istvanek J."/>
            <person name="Nedelnik J."/>
            <person name="Repkova J."/>
        </authorList>
    </citation>
    <scope>NUCLEOTIDE SEQUENCE [LARGE SCALE GENOMIC DNA]</scope>
    <source>
        <strain evidence="5">cv. 10/8</strain>
        <tissue evidence="4">Leaf</tissue>
    </source>
</reference>
<feature type="compositionally biased region" description="Basic and acidic residues" evidence="2">
    <location>
        <begin position="1"/>
        <end position="21"/>
    </location>
</feature>
<keyword evidence="1" id="KW-0863">Zinc-finger</keyword>
<evidence type="ECO:0000256" key="1">
    <source>
        <dbReference type="PROSITE-ProRule" id="PRU00047"/>
    </source>
</evidence>
<dbReference type="GO" id="GO:0008270">
    <property type="term" value="F:zinc ion binding"/>
    <property type="evidence" value="ECO:0007669"/>
    <property type="project" value="UniProtKB-KW"/>
</dbReference>
<evidence type="ECO:0000256" key="2">
    <source>
        <dbReference type="SAM" id="MobiDB-lite"/>
    </source>
</evidence>
<dbReference type="SUPFAM" id="SSF57756">
    <property type="entry name" value="Retrovirus zinc finger-like domains"/>
    <property type="match status" value="1"/>
</dbReference>
<dbReference type="PROSITE" id="PS50158">
    <property type="entry name" value="ZF_CCHC"/>
    <property type="match status" value="2"/>
</dbReference>